<comment type="caution">
    <text evidence="1">The sequence shown here is derived from an EMBL/GenBank/DDBJ whole genome shotgun (WGS) entry which is preliminary data.</text>
</comment>
<sequence>MDWLLPEIMGRVFMEEFASDSYENLLFSICRFHEVTGNYPVRITVVGFDFKKDRFNDFHLKAIGYPSIRFTYIGINMSGDIQKELQGEIY</sequence>
<dbReference type="OrthoDB" id="4347at2759"/>
<dbReference type="Proteomes" id="UP000187283">
    <property type="component" value="Unassembled WGS sequence"/>
</dbReference>
<organism evidence="1 2">
    <name type="scientific">Smittium culicis</name>
    <dbReference type="NCBI Taxonomy" id="133412"/>
    <lineage>
        <taxon>Eukaryota</taxon>
        <taxon>Fungi</taxon>
        <taxon>Fungi incertae sedis</taxon>
        <taxon>Zoopagomycota</taxon>
        <taxon>Kickxellomycotina</taxon>
        <taxon>Harpellomycetes</taxon>
        <taxon>Harpellales</taxon>
        <taxon>Legeriomycetaceae</taxon>
        <taxon>Smittium</taxon>
    </lineage>
</organism>
<dbReference type="InterPro" id="IPR055323">
    <property type="entry name" value="C57A10.07/YOR238W"/>
</dbReference>
<evidence type="ECO:0000313" key="1">
    <source>
        <dbReference type="EMBL" id="OMJ25218.1"/>
    </source>
</evidence>
<keyword evidence="2" id="KW-1185">Reference proteome</keyword>
<proteinExistence type="predicted"/>
<dbReference type="GO" id="GO:0005737">
    <property type="term" value="C:cytoplasm"/>
    <property type="evidence" value="ECO:0007669"/>
    <property type="project" value="TreeGrafter"/>
</dbReference>
<accession>A0A1R1YE60</accession>
<dbReference type="PANTHER" id="PTHR28110:SF1">
    <property type="entry name" value="TRANSMEMBRANE PROTEIN"/>
    <property type="match status" value="1"/>
</dbReference>
<reference evidence="1 2" key="1">
    <citation type="submission" date="2017-01" db="EMBL/GenBank/DDBJ databases">
        <authorList>
            <person name="Mah S.A."/>
            <person name="Swanson W.J."/>
            <person name="Moy G.W."/>
            <person name="Vacquier V.D."/>
        </authorList>
    </citation>
    <scope>NUCLEOTIDE SEQUENCE [LARGE SCALE GENOMIC DNA]</scope>
    <source>
        <strain evidence="1 2">GSMNP</strain>
    </source>
</reference>
<name>A0A1R1YE60_9FUNG</name>
<gene>
    <name evidence="1" type="ORF">AYI70_g1047</name>
</gene>
<dbReference type="PANTHER" id="PTHR28110">
    <property type="entry name" value="TRANSMEMBRANE PROTEIN"/>
    <property type="match status" value="1"/>
</dbReference>
<dbReference type="EMBL" id="LSSN01000203">
    <property type="protein sequence ID" value="OMJ25218.1"/>
    <property type="molecule type" value="Genomic_DNA"/>
</dbReference>
<dbReference type="AlphaFoldDB" id="A0A1R1YE60"/>
<evidence type="ECO:0000313" key="2">
    <source>
        <dbReference type="Proteomes" id="UP000187283"/>
    </source>
</evidence>
<protein>
    <submittedName>
        <fullName evidence="1">Uncharacterized protein</fullName>
    </submittedName>
</protein>